<dbReference type="InterPro" id="IPR001387">
    <property type="entry name" value="Cro/C1-type_HTH"/>
</dbReference>
<evidence type="ECO:0000259" key="2">
    <source>
        <dbReference type="PROSITE" id="PS50943"/>
    </source>
</evidence>
<proteinExistence type="predicted"/>
<feature type="domain" description="HTH cro/C1-type" evidence="2">
    <location>
        <begin position="39"/>
        <end position="76"/>
    </location>
</feature>
<evidence type="ECO:0000313" key="4">
    <source>
        <dbReference type="Proteomes" id="UP000605361"/>
    </source>
</evidence>
<evidence type="ECO:0000256" key="1">
    <source>
        <dbReference type="SAM" id="MobiDB-lite"/>
    </source>
</evidence>
<gene>
    <name evidence="3" type="ORF">ITP53_16715</name>
</gene>
<feature type="region of interest" description="Disordered" evidence="1">
    <location>
        <begin position="154"/>
        <end position="184"/>
    </location>
</feature>
<accession>A0A931AC76</accession>
<sequence>MTDQGRYSGPPGRPLWLAAERARATKFGGESKYDFVLNRLRIGRVTYDRLERNTKRPIVRTVKKIADGIGMPLDEALHLAGYETAMAGPPDSGVDLVVQGPGGVMLVQVKDFQRQLTEQQIEALREAGEEVGRTLGDVLVILGLAEPEELKLTRYGDQDDGVDSSTAIGGEAAETARSRRGSST</sequence>
<dbReference type="RefSeq" id="WP_195896308.1">
    <property type="nucleotide sequence ID" value="NZ_JADOGI010000043.1"/>
</dbReference>
<dbReference type="PROSITE" id="PS50943">
    <property type="entry name" value="HTH_CROC1"/>
    <property type="match status" value="1"/>
</dbReference>
<dbReference type="EMBL" id="JADOGI010000043">
    <property type="protein sequence ID" value="MBF8187345.1"/>
    <property type="molecule type" value="Genomic_DNA"/>
</dbReference>
<name>A0A931AC76_9ACTN</name>
<organism evidence="3 4">
    <name type="scientific">Nonomuraea cypriaca</name>
    <dbReference type="NCBI Taxonomy" id="1187855"/>
    <lineage>
        <taxon>Bacteria</taxon>
        <taxon>Bacillati</taxon>
        <taxon>Actinomycetota</taxon>
        <taxon>Actinomycetes</taxon>
        <taxon>Streptosporangiales</taxon>
        <taxon>Streptosporangiaceae</taxon>
        <taxon>Nonomuraea</taxon>
    </lineage>
</organism>
<protein>
    <recommendedName>
        <fullName evidence="2">HTH cro/C1-type domain-containing protein</fullName>
    </recommendedName>
</protein>
<dbReference type="AlphaFoldDB" id="A0A931AC76"/>
<comment type="caution">
    <text evidence="3">The sequence shown here is derived from an EMBL/GenBank/DDBJ whole genome shotgun (WGS) entry which is preliminary data.</text>
</comment>
<dbReference type="Proteomes" id="UP000605361">
    <property type="component" value="Unassembled WGS sequence"/>
</dbReference>
<keyword evidence="4" id="KW-1185">Reference proteome</keyword>
<evidence type="ECO:0000313" key="3">
    <source>
        <dbReference type="EMBL" id="MBF8187345.1"/>
    </source>
</evidence>
<reference evidence="3" key="1">
    <citation type="submission" date="2020-11" db="EMBL/GenBank/DDBJ databases">
        <title>Whole-genome analyses of Nonomuraea sp. K274.</title>
        <authorList>
            <person name="Veyisoglu A."/>
        </authorList>
    </citation>
    <scope>NUCLEOTIDE SEQUENCE</scope>
    <source>
        <strain evidence="3">K274</strain>
    </source>
</reference>